<keyword evidence="2" id="KW-1185">Reference proteome</keyword>
<feature type="transmembrane region" description="Helical" evidence="1">
    <location>
        <begin position="29"/>
        <end position="52"/>
    </location>
</feature>
<evidence type="ECO:0000313" key="2">
    <source>
        <dbReference type="Proteomes" id="UP000887540"/>
    </source>
</evidence>
<dbReference type="Proteomes" id="UP000887540">
    <property type="component" value="Unplaced"/>
</dbReference>
<keyword evidence="1" id="KW-0812">Transmembrane</keyword>
<dbReference type="WBParaSite" id="ACRNAN_scaffold7463.g16498.t1">
    <property type="protein sequence ID" value="ACRNAN_scaffold7463.g16498.t1"/>
    <property type="gene ID" value="ACRNAN_scaffold7463.g16498"/>
</dbReference>
<sequence>MARWCVLVLLVGITFTVIAYVAFERTTDLYSLICWIVYNYAILINAYVMPLTAIMTNAVWKKEFMHPSGFGTIHLYIFMLIVFELRPRILMC</sequence>
<accession>A0A914EEC6</accession>
<dbReference type="AlphaFoldDB" id="A0A914EEC6"/>
<evidence type="ECO:0000256" key="1">
    <source>
        <dbReference type="SAM" id="Phobius"/>
    </source>
</evidence>
<protein>
    <submittedName>
        <fullName evidence="3">Uncharacterized protein</fullName>
    </submittedName>
</protein>
<proteinExistence type="predicted"/>
<organism evidence="2 3">
    <name type="scientific">Acrobeloides nanus</name>
    <dbReference type="NCBI Taxonomy" id="290746"/>
    <lineage>
        <taxon>Eukaryota</taxon>
        <taxon>Metazoa</taxon>
        <taxon>Ecdysozoa</taxon>
        <taxon>Nematoda</taxon>
        <taxon>Chromadorea</taxon>
        <taxon>Rhabditida</taxon>
        <taxon>Tylenchina</taxon>
        <taxon>Cephalobomorpha</taxon>
        <taxon>Cephaloboidea</taxon>
        <taxon>Cephalobidae</taxon>
        <taxon>Acrobeloides</taxon>
    </lineage>
</organism>
<evidence type="ECO:0000313" key="3">
    <source>
        <dbReference type="WBParaSite" id="ACRNAN_scaffold7463.g16498.t1"/>
    </source>
</evidence>
<reference evidence="3" key="1">
    <citation type="submission" date="2022-11" db="UniProtKB">
        <authorList>
            <consortium name="WormBaseParasite"/>
        </authorList>
    </citation>
    <scope>IDENTIFICATION</scope>
</reference>
<keyword evidence="1" id="KW-0472">Membrane</keyword>
<name>A0A914EEC6_9BILA</name>
<feature type="transmembrane region" description="Helical" evidence="1">
    <location>
        <begin position="64"/>
        <end position="83"/>
    </location>
</feature>
<keyword evidence="1" id="KW-1133">Transmembrane helix</keyword>